<dbReference type="GO" id="GO:0004312">
    <property type="term" value="F:fatty acid synthase activity"/>
    <property type="evidence" value="ECO:0007669"/>
    <property type="project" value="TreeGrafter"/>
</dbReference>
<dbReference type="Pfam" id="PF02801">
    <property type="entry name" value="Ketoacyl-synt_C"/>
    <property type="match status" value="1"/>
</dbReference>
<evidence type="ECO:0000256" key="4">
    <source>
        <dbReference type="SAM" id="MobiDB-lite"/>
    </source>
</evidence>
<dbReference type="Gene3D" id="3.40.47.10">
    <property type="match status" value="1"/>
</dbReference>
<comment type="similarity">
    <text evidence="3">Belongs to the thiolase-like superfamily. Beta-ketoacyl-ACP synthases family.</text>
</comment>
<feature type="domain" description="Ketosynthase family 3 (KS3)" evidence="5">
    <location>
        <begin position="1"/>
        <end position="417"/>
    </location>
</feature>
<dbReference type="InterPro" id="IPR020841">
    <property type="entry name" value="PKS_Beta-ketoAc_synthase_dom"/>
</dbReference>
<dbReference type="GO" id="GO:0005737">
    <property type="term" value="C:cytoplasm"/>
    <property type="evidence" value="ECO:0007669"/>
    <property type="project" value="TreeGrafter"/>
</dbReference>
<dbReference type="SUPFAM" id="SSF53901">
    <property type="entry name" value="Thiolase-like"/>
    <property type="match status" value="1"/>
</dbReference>
<evidence type="ECO:0000256" key="1">
    <source>
        <dbReference type="ARBA" id="ARBA00022450"/>
    </source>
</evidence>
<dbReference type="InterPro" id="IPR014030">
    <property type="entry name" value="Ketoacyl_synth_N"/>
</dbReference>
<dbReference type="PROSITE" id="PS52004">
    <property type="entry name" value="KS3_2"/>
    <property type="match status" value="1"/>
</dbReference>
<dbReference type="InterPro" id="IPR014031">
    <property type="entry name" value="Ketoacyl_synth_C"/>
</dbReference>
<dbReference type="GO" id="GO:0006633">
    <property type="term" value="P:fatty acid biosynthetic process"/>
    <property type="evidence" value="ECO:0007669"/>
    <property type="project" value="TreeGrafter"/>
</dbReference>
<keyword evidence="2" id="KW-0597">Phosphoprotein</keyword>
<name>A0A7S4ZV11_RHIRH</name>
<feature type="region of interest" description="Disordered" evidence="4">
    <location>
        <begin position="498"/>
        <end position="520"/>
    </location>
</feature>
<reference evidence="6" key="1">
    <citation type="submission" date="2018-12" db="EMBL/GenBank/DDBJ databases">
        <title>Three Rhizobium rhizogenes strains isolated from the same crown gall tumor carry diverse plasmids.</title>
        <authorList>
            <person name="Pulawska J."/>
            <person name="Kuzmanovic N."/>
        </authorList>
    </citation>
    <scope>NUCLEOTIDE SEQUENCE</scope>
    <source>
        <strain evidence="6">C6.5</strain>
        <plasmid evidence="6">pC6.5b</plasmid>
    </source>
</reference>
<keyword evidence="3" id="KW-0808">Transferase</keyword>
<evidence type="ECO:0000313" key="6">
    <source>
        <dbReference type="EMBL" id="QCL10213.1"/>
    </source>
</evidence>
<dbReference type="CDD" id="cd00833">
    <property type="entry name" value="PKS"/>
    <property type="match status" value="1"/>
</dbReference>
<evidence type="ECO:0000256" key="2">
    <source>
        <dbReference type="ARBA" id="ARBA00022553"/>
    </source>
</evidence>
<protein>
    <submittedName>
        <fullName evidence="6">Beta-ketoacyl synthase, N-terminal domain protein</fullName>
    </submittedName>
</protein>
<keyword evidence="1" id="KW-0596">Phosphopantetheine</keyword>
<dbReference type="PANTHER" id="PTHR43775:SF37">
    <property type="entry name" value="SI:DKEY-61P9.11"/>
    <property type="match status" value="1"/>
</dbReference>
<dbReference type="InterPro" id="IPR016039">
    <property type="entry name" value="Thiolase-like"/>
</dbReference>
<dbReference type="InterPro" id="IPR050091">
    <property type="entry name" value="PKS_NRPS_Biosynth_Enz"/>
</dbReference>
<proteinExistence type="inferred from homology"/>
<sequence length="591" mass="62875">MVAIVGLQAYIPSCTSLLDTTNIFKEGKVIVPGNLVGKAAQVTSWGIEDINDFSNGIGLPTLLEFDPGFFQVTPRDSQIMDPQQRKLLETIYNCFFDAGISPEDAERYGPVGCFVGAGVSNYLEVMAAPQPTHFSESTRHYVGNDLSALALRTAYLLNLTGPAWTVLSTCSSSLLAVQHAFNYVESGEGSFAIAAGAHIDFLTGLYAPEAGGIISPTRRCRPLSAGADGTYFTNGICAILIASNSAISKLLLSPYAQILGAGVSNDGRRKAGYTSPSIAGQASAIRQAYRNANISHRPDVLELHGTGTRIGDPIELQALADAFSDMSPSPVYIGSAKSNFGHLNSTAGLLGLMKLTLSLTNSVCYPTMGCQPLTALFDFEQHNFIPCEELMPLQQDAIGGVSSFGIGGTNVHIVLKGHSASKSTNESSQFFIVLVGSHDEELLIPQLGKIMAIAGMSHVDVSSDRLARTCAHLFKGERFLALAAFLKGSTEPVCLEPLPPVSTSTSTEPKLESSNGTHKSNARHTIVSRLADTLEKIDGANHYAELNYLLDIALGLGGDNCELAPVHGIQKAFRTDRFLITSNVPSSIRSN</sequence>
<organism evidence="6">
    <name type="scientific">Rhizobium rhizogenes</name>
    <name type="common">Agrobacterium rhizogenes</name>
    <dbReference type="NCBI Taxonomy" id="359"/>
    <lineage>
        <taxon>Bacteria</taxon>
        <taxon>Pseudomonadati</taxon>
        <taxon>Pseudomonadota</taxon>
        <taxon>Alphaproteobacteria</taxon>
        <taxon>Hyphomicrobiales</taxon>
        <taxon>Rhizobiaceae</taxon>
        <taxon>Rhizobium/Agrobacterium group</taxon>
        <taxon>Rhizobium</taxon>
    </lineage>
</organism>
<geneLocation type="plasmid" evidence="6">
    <name>pC6.5b</name>
</geneLocation>
<dbReference type="GO" id="GO:0071770">
    <property type="term" value="P:DIM/DIP cell wall layer assembly"/>
    <property type="evidence" value="ECO:0007669"/>
    <property type="project" value="TreeGrafter"/>
</dbReference>
<dbReference type="Gene3D" id="3.30.70.3290">
    <property type="match status" value="1"/>
</dbReference>
<dbReference type="PANTHER" id="PTHR43775">
    <property type="entry name" value="FATTY ACID SYNTHASE"/>
    <property type="match status" value="1"/>
</dbReference>
<gene>
    <name evidence="6" type="ORF">pC6.5b_319</name>
</gene>
<dbReference type="SMART" id="SM00825">
    <property type="entry name" value="PKS_KS"/>
    <property type="match status" value="1"/>
</dbReference>
<evidence type="ECO:0000256" key="3">
    <source>
        <dbReference type="RuleBase" id="RU003694"/>
    </source>
</evidence>
<feature type="compositionally biased region" description="Polar residues" evidence="4">
    <location>
        <begin position="501"/>
        <end position="519"/>
    </location>
</feature>
<evidence type="ECO:0000259" key="5">
    <source>
        <dbReference type="PROSITE" id="PS52004"/>
    </source>
</evidence>
<accession>A0A7S4ZV11</accession>
<dbReference type="EMBL" id="MK318987">
    <property type="protein sequence ID" value="QCL10213.1"/>
    <property type="molecule type" value="Genomic_DNA"/>
</dbReference>
<dbReference type="Pfam" id="PF16197">
    <property type="entry name" value="KAsynt_C_assoc"/>
    <property type="match status" value="1"/>
</dbReference>
<dbReference type="AlphaFoldDB" id="A0A7S4ZV11"/>
<keyword evidence="6" id="KW-0614">Plasmid</keyword>
<dbReference type="InterPro" id="IPR032821">
    <property type="entry name" value="PKS_assoc"/>
</dbReference>
<dbReference type="Pfam" id="PF00109">
    <property type="entry name" value="ketoacyl-synt"/>
    <property type="match status" value="1"/>
</dbReference>
<dbReference type="GO" id="GO:0005886">
    <property type="term" value="C:plasma membrane"/>
    <property type="evidence" value="ECO:0007669"/>
    <property type="project" value="TreeGrafter"/>
</dbReference>